<gene>
    <name evidence="2" type="ordered locus">amb0125</name>
</gene>
<dbReference type="KEGG" id="mag:amb0125"/>
<dbReference type="HOGENOM" id="CLU_025996_0_0_5"/>
<dbReference type="AlphaFoldDB" id="Q2WB46"/>
<dbReference type="InterPro" id="IPR029044">
    <property type="entry name" value="Nucleotide-diphossugar_trans"/>
</dbReference>
<feature type="domain" description="Glycosyltransferase 2-like" evidence="1">
    <location>
        <begin position="6"/>
        <end position="125"/>
    </location>
</feature>
<organism evidence="2 3">
    <name type="scientific">Paramagnetospirillum magneticum (strain ATCC 700264 / AMB-1)</name>
    <name type="common">Magnetospirillum magneticum</name>
    <dbReference type="NCBI Taxonomy" id="342108"/>
    <lineage>
        <taxon>Bacteria</taxon>
        <taxon>Pseudomonadati</taxon>
        <taxon>Pseudomonadota</taxon>
        <taxon>Alphaproteobacteria</taxon>
        <taxon>Rhodospirillales</taxon>
        <taxon>Magnetospirillaceae</taxon>
        <taxon>Paramagnetospirillum</taxon>
    </lineage>
</organism>
<dbReference type="InterPro" id="IPR050834">
    <property type="entry name" value="Glycosyltransf_2"/>
</dbReference>
<dbReference type="PANTHER" id="PTHR43685:SF2">
    <property type="entry name" value="GLYCOSYLTRANSFERASE 2-LIKE DOMAIN-CONTAINING PROTEIN"/>
    <property type="match status" value="1"/>
</dbReference>
<dbReference type="EMBL" id="AP007255">
    <property type="protein sequence ID" value="BAE48929.1"/>
    <property type="molecule type" value="Genomic_DNA"/>
</dbReference>
<dbReference type="RefSeq" id="WP_011382572.1">
    <property type="nucleotide sequence ID" value="NC_007626.1"/>
</dbReference>
<dbReference type="CAZy" id="GT2">
    <property type="family name" value="Glycosyltransferase Family 2"/>
</dbReference>
<keyword evidence="3" id="KW-1185">Reference proteome</keyword>
<dbReference type="GO" id="GO:0016740">
    <property type="term" value="F:transferase activity"/>
    <property type="evidence" value="ECO:0007669"/>
    <property type="project" value="UniProtKB-KW"/>
</dbReference>
<proteinExistence type="predicted"/>
<dbReference type="OrthoDB" id="6383742at2"/>
<dbReference type="InterPro" id="IPR001173">
    <property type="entry name" value="Glyco_trans_2-like"/>
</dbReference>
<reference evidence="2 3" key="1">
    <citation type="journal article" date="2005" name="DNA Res.">
        <title>Complete genome sequence of the facultative anaerobic magnetotactic bacterium Magnetospirillum sp. strain AMB-1.</title>
        <authorList>
            <person name="Matsunaga T."/>
            <person name="Okamura Y."/>
            <person name="Fukuda Y."/>
            <person name="Wahyudi A.T."/>
            <person name="Murase Y."/>
            <person name="Takeyama H."/>
        </authorList>
    </citation>
    <scope>NUCLEOTIDE SEQUENCE [LARGE SCALE GENOMIC DNA]</scope>
    <source>
        <strain evidence="3">ATCC 700264 / AMB-1</strain>
    </source>
</reference>
<evidence type="ECO:0000313" key="3">
    <source>
        <dbReference type="Proteomes" id="UP000007058"/>
    </source>
</evidence>
<sequence>MTPRVSIVIPTYNQADFLKECLDSVLAQSVADWECVVVNNFSADHTRDVVLAYGDPRIQLIDFANQGVIAASRNVGIRAAKAEWVAFLDSDDLWEPVKLELCLAAATDQVDLVSHPEHFLKDGVTGNVTEAAPAERCGFERLVLDGNCLSPSAVLVRRTLLERVGGFCEDREVITAEDADLWLRLAALGARMTCVDRPLGFYRLHGEQNSKGVARHMEASLTVLERHLPALPHRGGWRGRRARARIIYGAARTEQKLGRGRAALSLLARSARLWPFQPRLLPAFLLCLRALPGS</sequence>
<dbReference type="Gene3D" id="3.90.550.10">
    <property type="entry name" value="Spore Coat Polysaccharide Biosynthesis Protein SpsA, Chain A"/>
    <property type="match status" value="1"/>
</dbReference>
<dbReference type="Pfam" id="PF00535">
    <property type="entry name" value="Glycos_transf_2"/>
    <property type="match status" value="1"/>
</dbReference>
<dbReference type="SUPFAM" id="SSF53448">
    <property type="entry name" value="Nucleotide-diphospho-sugar transferases"/>
    <property type="match status" value="1"/>
</dbReference>
<accession>Q2WB46</accession>
<protein>
    <submittedName>
        <fullName evidence="2">Glycosyltransferase</fullName>
    </submittedName>
</protein>
<dbReference type="PANTHER" id="PTHR43685">
    <property type="entry name" value="GLYCOSYLTRANSFERASE"/>
    <property type="match status" value="1"/>
</dbReference>
<name>Q2WB46_PARM1</name>
<evidence type="ECO:0000313" key="2">
    <source>
        <dbReference type="EMBL" id="BAE48929.1"/>
    </source>
</evidence>
<dbReference type="STRING" id="342108.amb0125"/>
<dbReference type="Proteomes" id="UP000007058">
    <property type="component" value="Chromosome"/>
</dbReference>
<evidence type="ECO:0000259" key="1">
    <source>
        <dbReference type="Pfam" id="PF00535"/>
    </source>
</evidence>